<gene>
    <name evidence="2" type="ORF">GB864_05540</name>
</gene>
<dbReference type="InterPro" id="IPR010852">
    <property type="entry name" value="ABATE"/>
</dbReference>
<feature type="domain" description="Zinc finger CGNR" evidence="1">
    <location>
        <begin position="138"/>
        <end position="180"/>
    </location>
</feature>
<protein>
    <submittedName>
        <fullName evidence="2">RNA-binding protein</fullName>
    </submittedName>
</protein>
<comment type="caution">
    <text evidence="2">The sequence shown here is derived from an EMBL/GenBank/DDBJ whole genome shotgun (WGS) entry which is preliminary data.</text>
</comment>
<evidence type="ECO:0000259" key="1">
    <source>
        <dbReference type="Pfam" id="PF11706"/>
    </source>
</evidence>
<dbReference type="RefSeq" id="WP_160423353.1">
    <property type="nucleotide sequence ID" value="NZ_WSTA01000017.1"/>
</dbReference>
<dbReference type="Gene3D" id="1.10.3300.10">
    <property type="entry name" value="Jann2411-like domain"/>
    <property type="match status" value="1"/>
</dbReference>
<dbReference type="InterPro" id="IPR023286">
    <property type="entry name" value="ABATE_dom_sf"/>
</dbReference>
<name>A0A6I4NXY9_9MICO</name>
<dbReference type="Proteomes" id="UP000438182">
    <property type="component" value="Unassembled WGS sequence"/>
</dbReference>
<dbReference type="Pfam" id="PF07336">
    <property type="entry name" value="ABATE"/>
    <property type="match status" value="1"/>
</dbReference>
<dbReference type="SUPFAM" id="SSF160904">
    <property type="entry name" value="Jann2411-like"/>
    <property type="match status" value="1"/>
</dbReference>
<proteinExistence type="predicted"/>
<dbReference type="Pfam" id="PF11706">
    <property type="entry name" value="zf-CGNR"/>
    <property type="match status" value="1"/>
</dbReference>
<evidence type="ECO:0000313" key="2">
    <source>
        <dbReference type="EMBL" id="MWB98012.1"/>
    </source>
</evidence>
<evidence type="ECO:0000313" key="3">
    <source>
        <dbReference type="Proteomes" id="UP000438182"/>
    </source>
</evidence>
<organism evidence="2 3">
    <name type="scientific">Agromyces seonyuensis</name>
    <dbReference type="NCBI Taxonomy" id="2662446"/>
    <lineage>
        <taxon>Bacteria</taxon>
        <taxon>Bacillati</taxon>
        <taxon>Actinomycetota</taxon>
        <taxon>Actinomycetes</taxon>
        <taxon>Micrococcales</taxon>
        <taxon>Microbacteriaceae</taxon>
        <taxon>Agromyces</taxon>
    </lineage>
</organism>
<reference evidence="2 3" key="1">
    <citation type="submission" date="2019-12" db="EMBL/GenBank/DDBJ databases">
        <authorList>
            <person name="Kim Y.S."/>
        </authorList>
    </citation>
    <scope>NUCLEOTIDE SEQUENCE [LARGE SCALE GENOMIC DNA]</scope>
    <source>
        <strain evidence="2 3">MMS17-SY077</strain>
    </source>
</reference>
<dbReference type="PANTHER" id="PTHR35525:SF3">
    <property type="entry name" value="BLL6575 PROTEIN"/>
    <property type="match status" value="1"/>
</dbReference>
<dbReference type="PANTHER" id="PTHR35525">
    <property type="entry name" value="BLL6575 PROTEIN"/>
    <property type="match status" value="1"/>
</dbReference>
<dbReference type="InterPro" id="IPR021005">
    <property type="entry name" value="Znf_CGNR"/>
</dbReference>
<dbReference type="EMBL" id="WSTA01000017">
    <property type="protein sequence ID" value="MWB98012.1"/>
    <property type="molecule type" value="Genomic_DNA"/>
</dbReference>
<dbReference type="AlphaFoldDB" id="A0A6I4NXY9"/>
<sequence length="181" mass="19972">MLFTHDTIVGLAFVVALSDTAPEASESGADELGSPARLTALLDDYDYAGRRDGDAAELAEVAAARTRLRELWMLDRDELVDAVNLILASSNAVPQLARHDRLDWHLHATSREAPLAERILVEASLALVDVIRADQTDRLRDCEAEDCGSLYVDLSKNASRRFCSTKCGNRMAVRAYRARQD</sequence>
<accession>A0A6I4NXY9</accession>
<keyword evidence="3" id="KW-1185">Reference proteome</keyword>